<reference evidence="3" key="1">
    <citation type="submission" date="2014-09" db="EMBL/GenBank/DDBJ databases">
        <title>Genome sequence of the luminous mushroom Mycena chlorophos for searching fungal bioluminescence genes.</title>
        <authorList>
            <person name="Tanaka Y."/>
            <person name="Kasuga D."/>
            <person name="Oba Y."/>
            <person name="Hase S."/>
            <person name="Sato K."/>
            <person name="Oba Y."/>
            <person name="Sakakibara Y."/>
        </authorList>
    </citation>
    <scope>NUCLEOTIDE SEQUENCE</scope>
</reference>
<feature type="compositionally biased region" description="Basic and acidic residues" evidence="2">
    <location>
        <begin position="455"/>
        <end position="464"/>
    </location>
</feature>
<evidence type="ECO:0000256" key="2">
    <source>
        <dbReference type="SAM" id="MobiDB-lite"/>
    </source>
</evidence>
<dbReference type="EMBL" id="DF838151">
    <property type="protein sequence ID" value="GAT42639.1"/>
    <property type="molecule type" value="Genomic_DNA"/>
</dbReference>
<keyword evidence="1" id="KW-0539">Nucleus</keyword>
<organism evidence="3 4">
    <name type="scientific">Mycena chlorophos</name>
    <name type="common">Agaric fungus</name>
    <name type="synonym">Agaricus chlorophos</name>
    <dbReference type="NCBI Taxonomy" id="658473"/>
    <lineage>
        <taxon>Eukaryota</taxon>
        <taxon>Fungi</taxon>
        <taxon>Dikarya</taxon>
        <taxon>Basidiomycota</taxon>
        <taxon>Agaricomycotina</taxon>
        <taxon>Agaricomycetes</taxon>
        <taxon>Agaricomycetidae</taxon>
        <taxon>Agaricales</taxon>
        <taxon>Marasmiineae</taxon>
        <taxon>Mycenaceae</taxon>
        <taxon>Mycena</taxon>
    </lineage>
</organism>
<feature type="region of interest" description="Disordered" evidence="2">
    <location>
        <begin position="448"/>
        <end position="502"/>
    </location>
</feature>
<dbReference type="PANTHER" id="PTHR46910:SF38">
    <property type="entry name" value="ZN(2)-C6 FUNGAL-TYPE DOMAIN-CONTAINING PROTEIN"/>
    <property type="match status" value="1"/>
</dbReference>
<sequence length="514" mass="57150">ARPQFWSIKPWEITPDIYVPQIFPEPDLLDAFIKLFFLHVNPLVFVLHAPTFHRAVAAGLHLVDQDFCSVCSLHLGPTQRRLAMVVTSPTHPSQFRPKRDLTPTASHRADRALLGVVVYTGILLVHHRRWSPDGHRRRRAQTHALERRHHPVGDVQESVWILLLSDAIMSTLLGRPRGAPWQDVDLDYPTPLEGEDVICRPYAACLIKLLQIQTRVQDIIYMTKDWHRRHEMVAELDSALNQWADSIPEELRWDPNQPNPVRLNQSAILYTTYYVCLSSCLKRPEPAAPTRNVLRRPKDEAAAAPRISGNERKKTGVTGIWTSSTSSADSKVPINITPAVMSCDASCLLIAGLAPYSPPVNPNVIPDCALDPWATTTLLSPLPHFEITSGQEVAIGLHRGCLRAFDYEPEGASILTNPATCHMRQVCDDPYDPDTTLVETVMEGTVVDAGLDSGSDEKLGKVNKDEDDTSHYHTRRTTKKSATARGPASGPDRGNVRQTAKATRIHAVPAVLHG</sequence>
<evidence type="ECO:0000313" key="3">
    <source>
        <dbReference type="EMBL" id="GAT42639.1"/>
    </source>
</evidence>
<name>A0ABQ0KWY3_MYCCL</name>
<dbReference type="InterPro" id="IPR050987">
    <property type="entry name" value="AtrR-like"/>
</dbReference>
<dbReference type="CDD" id="cd12148">
    <property type="entry name" value="fungal_TF_MHR"/>
    <property type="match status" value="1"/>
</dbReference>
<gene>
    <name evidence="3" type="ORF">MCHLO_00348</name>
</gene>
<dbReference type="Proteomes" id="UP000815677">
    <property type="component" value="Unassembled WGS sequence"/>
</dbReference>
<proteinExistence type="predicted"/>
<evidence type="ECO:0000313" key="4">
    <source>
        <dbReference type="Proteomes" id="UP000815677"/>
    </source>
</evidence>
<protein>
    <submittedName>
        <fullName evidence="3">Uncharacterized protein</fullName>
    </submittedName>
</protein>
<feature type="non-terminal residue" evidence="3">
    <location>
        <position position="514"/>
    </location>
</feature>
<feature type="non-terminal residue" evidence="3">
    <location>
        <position position="1"/>
    </location>
</feature>
<keyword evidence="4" id="KW-1185">Reference proteome</keyword>
<dbReference type="PANTHER" id="PTHR46910">
    <property type="entry name" value="TRANSCRIPTION FACTOR PDR1"/>
    <property type="match status" value="1"/>
</dbReference>
<evidence type="ECO:0000256" key="1">
    <source>
        <dbReference type="ARBA" id="ARBA00023242"/>
    </source>
</evidence>
<accession>A0ABQ0KWY3</accession>